<gene>
    <name evidence="7" type="ORF">TT172_LOCUS3004</name>
</gene>
<evidence type="ECO:0000256" key="3">
    <source>
        <dbReference type="ARBA" id="ARBA00009502"/>
    </source>
</evidence>
<dbReference type="Pfam" id="PF04112">
    <property type="entry name" value="Mak10"/>
    <property type="match status" value="1"/>
</dbReference>
<evidence type="ECO:0000259" key="5">
    <source>
        <dbReference type="Pfam" id="PF04112"/>
    </source>
</evidence>
<dbReference type="CDD" id="cd12153">
    <property type="entry name" value="F1-ATPase_epsilon"/>
    <property type="match status" value="1"/>
</dbReference>
<dbReference type="Gene3D" id="1.10.1620.20">
    <property type="entry name" value="ATP synthase, F1 complex, epsilon subunit superfamily, mitochondrial"/>
    <property type="match status" value="1"/>
</dbReference>
<dbReference type="InterPro" id="IPR036742">
    <property type="entry name" value="ATP_synth_F1_esu_sf_mt"/>
</dbReference>
<protein>
    <submittedName>
        <fullName evidence="7">91e81c1d-3c4d-4e5e-9191-f06b9fa2fc6c</fullName>
    </submittedName>
</protein>
<dbReference type="PANTHER" id="PTHR21373:SF0">
    <property type="entry name" value="N-ALPHA-ACETYLTRANSFERASE 35, NATC AUXILIARY SUBUNIT"/>
    <property type="match status" value="1"/>
</dbReference>
<dbReference type="PANTHER" id="PTHR21373">
    <property type="entry name" value="GLUCOSE REPRESSIBLE PROTEIN MAK10"/>
    <property type="match status" value="1"/>
</dbReference>
<dbReference type="FunFam" id="1.10.1620.20:FF:000003">
    <property type="entry name" value="Mitochondrial ATP synthase epsilon chain domain-containing protein"/>
    <property type="match status" value="1"/>
</dbReference>
<keyword evidence="4" id="KW-0963">Cytoplasm</keyword>
<comment type="similarity">
    <text evidence="3">Belongs to the eukaryotic ATPase epsilon family.</text>
</comment>
<evidence type="ECO:0000256" key="2">
    <source>
        <dbReference type="ARBA" id="ARBA00006289"/>
    </source>
</evidence>
<dbReference type="Pfam" id="PF25789">
    <property type="entry name" value="TPR_NAA35"/>
    <property type="match status" value="1"/>
</dbReference>
<evidence type="ECO:0000259" key="6">
    <source>
        <dbReference type="Pfam" id="PF25789"/>
    </source>
</evidence>
<dbReference type="SUPFAM" id="SSF48690">
    <property type="entry name" value="Epsilon subunit of mitochondrial F1F0-ATP synthase"/>
    <property type="match status" value="1"/>
</dbReference>
<dbReference type="Pfam" id="PF04627">
    <property type="entry name" value="ATP-synt_Eps"/>
    <property type="match status" value="1"/>
</dbReference>
<dbReference type="GO" id="GO:0031417">
    <property type="term" value="C:NatC complex"/>
    <property type="evidence" value="ECO:0007669"/>
    <property type="project" value="InterPro"/>
</dbReference>
<sequence>MTFAWKAAGLTYNRYLAVAARVVRRSLKEDKRLAAERRGQQDLRFAKWSNGKQGEIKNLAEANAQAAVESAATGAFSNLGIDEPFESGLQPDTLDEPPPPPPISSEGIVAVDVTQKFLAAASCLEPGELVKDGYFTLFASVGALEVMDPKMDSGCLAPGESLDDDYDVSRPLLPSEVIGIIDQLLSLEMAWHLGYPLSQTVFTSVYIEKMLHPAPETLRTADFVRNRAPDAPRDPMLGALRAYVLGLVRACYHVNERIKHEHYYEEEDFVTNTYHRSLLDGFSLSEICDEIEAARGVVHDLRATLTEEMADAICLRLELRTAFLRTFELSPLKSTADLLSKPWSDMQRIWESIKKTRHLGKPVPAAFSTRIQRRLASTLPPRPMVQPSPEQTDEHFEKFIAHGMNAPKVLEYTSPQSLLNFVLTFQSQKPQPLPYIRALLQHFVFGDMVVVGRLSIRQVLDEDLSIVVLPSSILLDRANDEVEAPNHPRYVIAQQMELFRQRAAQSYLDLFRALSQNRCRVRRTLYHMLQDWETLQVDAEHIDQLLQAYTEEKPIVYPPSGAAPTHSLPLSSWTYHYKLRLMEWTVQLGFELEIYQPDELAGMYWYLGHLARTRDQHTERIRFFTAQRIKAAGPGAIDAAAAAQFARSRAYLHLTTLDAAATAEMADALSNLYTALRRLLVGGGALAPPPRPYSTDALRYEVRMRPFAPVGLPALPTFATFSRAVARPDTPTAALLERAARGAAAARRALQAMSALSAADAFAENCHARWLAGIRDWTRAAVALAVAVTTVQRAVADRREAGLSVLVPPPAERYHDWWVVPKVVVEK</sequence>
<dbReference type="GO" id="GO:0046933">
    <property type="term" value="F:proton-transporting ATP synthase activity, rotational mechanism"/>
    <property type="evidence" value="ECO:0007669"/>
    <property type="project" value="InterPro"/>
</dbReference>
<comment type="subcellular location">
    <subcellularLocation>
        <location evidence="1">Cytoplasm</location>
    </subcellularLocation>
</comment>
<comment type="similarity">
    <text evidence="2">Belongs to the MAK10 family.</text>
</comment>
<proteinExistence type="inferred from homology"/>
<dbReference type="InterPro" id="IPR006721">
    <property type="entry name" value="ATP_synth_F1_esu_mt"/>
</dbReference>
<dbReference type="EMBL" id="OUUZ01000005">
    <property type="protein sequence ID" value="SPQ20585.1"/>
    <property type="molecule type" value="Genomic_DNA"/>
</dbReference>
<organism evidence="7 8">
    <name type="scientific">Thermothielavioides terrestris</name>
    <dbReference type="NCBI Taxonomy" id="2587410"/>
    <lineage>
        <taxon>Eukaryota</taxon>
        <taxon>Fungi</taxon>
        <taxon>Dikarya</taxon>
        <taxon>Ascomycota</taxon>
        <taxon>Pezizomycotina</taxon>
        <taxon>Sordariomycetes</taxon>
        <taxon>Sordariomycetidae</taxon>
        <taxon>Sordariales</taxon>
        <taxon>Chaetomiaceae</taxon>
        <taxon>Thermothielavioides</taxon>
    </lineage>
</organism>
<dbReference type="GO" id="GO:0005743">
    <property type="term" value="C:mitochondrial inner membrane"/>
    <property type="evidence" value="ECO:0007669"/>
    <property type="project" value="InterPro"/>
</dbReference>
<feature type="domain" description="NAA35-like TPR repeats" evidence="6">
    <location>
        <begin position="408"/>
        <end position="758"/>
    </location>
</feature>
<accession>A0A3S4AQP7</accession>
<dbReference type="InterPro" id="IPR057983">
    <property type="entry name" value="NAA35-like_N"/>
</dbReference>
<evidence type="ECO:0000256" key="4">
    <source>
        <dbReference type="ARBA" id="ARBA00022490"/>
    </source>
</evidence>
<evidence type="ECO:0000313" key="7">
    <source>
        <dbReference type="EMBL" id="SPQ20585.1"/>
    </source>
</evidence>
<dbReference type="GO" id="GO:0045259">
    <property type="term" value="C:proton-transporting ATP synthase complex"/>
    <property type="evidence" value="ECO:0007669"/>
    <property type="project" value="InterPro"/>
</dbReference>
<dbReference type="InterPro" id="IPR057982">
    <property type="entry name" value="TPR_NAA35"/>
</dbReference>
<feature type="domain" description="NAA35-like N-terminal" evidence="5">
    <location>
        <begin position="126"/>
        <end position="287"/>
    </location>
</feature>
<evidence type="ECO:0000313" key="8">
    <source>
        <dbReference type="Proteomes" id="UP000289323"/>
    </source>
</evidence>
<evidence type="ECO:0000256" key="1">
    <source>
        <dbReference type="ARBA" id="ARBA00004496"/>
    </source>
</evidence>
<name>A0A3S4AQP7_9PEZI</name>
<reference evidence="7 8" key="1">
    <citation type="submission" date="2018-04" db="EMBL/GenBank/DDBJ databases">
        <authorList>
            <person name="Huttner S."/>
            <person name="Dainat J."/>
        </authorList>
    </citation>
    <scope>NUCLEOTIDE SEQUENCE [LARGE SCALE GENOMIC DNA]</scope>
</reference>
<dbReference type="Proteomes" id="UP000289323">
    <property type="component" value="Unassembled WGS sequence"/>
</dbReference>
<dbReference type="InterPro" id="IPR007244">
    <property type="entry name" value="Naa35_N"/>
</dbReference>
<dbReference type="AlphaFoldDB" id="A0A3S4AQP7"/>